<sequence>MGRKCSFYSWDLFESFDSVLNPRSVGYFGGLSLNRAMIVLDDKVRGVVSAVMVLLLMGRRVLFLVLLCVLCGRFAGHDALLVVGY</sequence>
<dbReference type="AlphaFoldDB" id="B2IA06"/>
<dbReference type="KEGG" id="xfn:XfasM23_0724"/>
<dbReference type="EMBL" id="CP001011">
    <property type="protein sequence ID" value="ACB92165.1"/>
    <property type="molecule type" value="Genomic_DNA"/>
</dbReference>
<proteinExistence type="predicted"/>
<organism evidence="2 3">
    <name type="scientific">Xylella fastidiosa (strain M23)</name>
    <dbReference type="NCBI Taxonomy" id="405441"/>
    <lineage>
        <taxon>Bacteria</taxon>
        <taxon>Pseudomonadati</taxon>
        <taxon>Pseudomonadota</taxon>
        <taxon>Gammaproteobacteria</taxon>
        <taxon>Lysobacterales</taxon>
        <taxon>Lysobacteraceae</taxon>
        <taxon>Xylella</taxon>
    </lineage>
</organism>
<evidence type="ECO:0000313" key="2">
    <source>
        <dbReference type="EMBL" id="ACB92165.1"/>
    </source>
</evidence>
<protein>
    <submittedName>
        <fullName evidence="2">Uncharacterized protein</fullName>
    </submittedName>
</protein>
<feature type="transmembrane region" description="Helical" evidence="1">
    <location>
        <begin position="61"/>
        <end position="83"/>
    </location>
</feature>
<evidence type="ECO:0000313" key="3">
    <source>
        <dbReference type="Proteomes" id="UP000001698"/>
    </source>
</evidence>
<evidence type="ECO:0000256" key="1">
    <source>
        <dbReference type="SAM" id="Phobius"/>
    </source>
</evidence>
<dbReference type="Proteomes" id="UP000001698">
    <property type="component" value="Chromosome"/>
</dbReference>
<keyword evidence="1" id="KW-0472">Membrane</keyword>
<reference evidence="2 3" key="1">
    <citation type="journal article" date="2010" name="J. Bacteriol.">
        <title>Whole genome sequences of two Xylella fastidiosa strains (M12 and M23) causing almond leaf scorch disease in California.</title>
        <authorList>
            <person name="Chen J."/>
            <person name="Xie G."/>
            <person name="Han S."/>
            <person name="Chertkov O."/>
            <person name="Sims D."/>
            <person name="Civerolo E.L."/>
        </authorList>
    </citation>
    <scope>NUCLEOTIDE SEQUENCE [LARGE SCALE GENOMIC DNA]</scope>
    <source>
        <strain evidence="2 3">M23</strain>
    </source>
</reference>
<keyword evidence="1" id="KW-1133">Transmembrane helix</keyword>
<accession>B2IA06</accession>
<gene>
    <name evidence="2" type="ordered locus">XfasM23_0724</name>
</gene>
<keyword evidence="1" id="KW-0812">Transmembrane</keyword>
<name>B2IA06_XYLF2</name>
<dbReference type="HOGENOM" id="CLU_2511925_0_0_6"/>